<dbReference type="InterPro" id="IPR024087">
    <property type="entry name" value="Creatininase-like_sf"/>
</dbReference>
<dbReference type="SUPFAM" id="SSF102215">
    <property type="entry name" value="Creatininase"/>
    <property type="match status" value="1"/>
</dbReference>
<keyword evidence="7" id="KW-1185">Reference proteome</keyword>
<evidence type="ECO:0000256" key="2">
    <source>
        <dbReference type="ARBA" id="ARBA00022723"/>
    </source>
</evidence>
<evidence type="ECO:0000313" key="7">
    <source>
        <dbReference type="Proteomes" id="UP001153404"/>
    </source>
</evidence>
<dbReference type="GO" id="GO:0009231">
    <property type="term" value="P:riboflavin biosynthetic process"/>
    <property type="evidence" value="ECO:0007669"/>
    <property type="project" value="TreeGrafter"/>
</dbReference>
<evidence type="ECO:0000256" key="1">
    <source>
        <dbReference type="ARBA" id="ARBA00001947"/>
    </source>
</evidence>
<evidence type="ECO:0000313" key="6">
    <source>
        <dbReference type="EMBL" id="MDG0808517.1"/>
    </source>
</evidence>
<evidence type="ECO:0000256" key="3">
    <source>
        <dbReference type="ARBA" id="ARBA00022801"/>
    </source>
</evidence>
<keyword evidence="4" id="KW-0862">Zinc</keyword>
<comment type="caution">
    <text evidence="6">The sequence shown here is derived from an EMBL/GenBank/DDBJ whole genome shotgun (WGS) entry which is preliminary data.</text>
</comment>
<dbReference type="GO" id="GO:0016811">
    <property type="term" value="F:hydrolase activity, acting on carbon-nitrogen (but not peptide) bonds, in linear amides"/>
    <property type="evidence" value="ECO:0007669"/>
    <property type="project" value="TreeGrafter"/>
</dbReference>
<name>A0A9X4KPT5_9BACL</name>
<dbReference type="EMBL" id="JAPDIA010000001">
    <property type="protein sequence ID" value="MDG0808517.1"/>
    <property type="molecule type" value="Genomic_DNA"/>
</dbReference>
<reference evidence="6" key="1">
    <citation type="submission" date="2022-10" db="EMBL/GenBank/DDBJ databases">
        <title>Comparative genomic analysis of Cohnella hashimotonis sp. nov., isolated from the International Space Station.</title>
        <authorList>
            <person name="Simpson A."/>
            <person name="Venkateswaran K."/>
        </authorList>
    </citation>
    <scope>NUCLEOTIDE SEQUENCE</scope>
    <source>
        <strain evidence="6">DSM 28161</strain>
    </source>
</reference>
<protein>
    <submittedName>
        <fullName evidence="6">Creatininase family protein</fullName>
    </submittedName>
</protein>
<keyword evidence="2" id="KW-0479">Metal-binding</keyword>
<dbReference type="PANTHER" id="PTHR35005:SF1">
    <property type="entry name" value="2-AMINO-5-FORMYLAMINO-6-RIBOSYLAMINOPYRIMIDIN-4(3H)-ONE 5'-MONOPHOSPHATE DEFORMYLASE"/>
    <property type="match status" value="1"/>
</dbReference>
<dbReference type="Proteomes" id="UP001153404">
    <property type="component" value="Unassembled WGS sequence"/>
</dbReference>
<accession>A0A9X4KPT5</accession>
<dbReference type="RefSeq" id="WP_277529058.1">
    <property type="nucleotide sequence ID" value="NZ_JAPDIA010000001.1"/>
</dbReference>
<dbReference type="GO" id="GO:0046872">
    <property type="term" value="F:metal ion binding"/>
    <property type="evidence" value="ECO:0007669"/>
    <property type="project" value="UniProtKB-KW"/>
</dbReference>
<comment type="cofactor">
    <cofactor evidence="1">
        <name>Zn(2+)</name>
        <dbReference type="ChEBI" id="CHEBI:29105"/>
    </cofactor>
</comment>
<sequence>MKKTFLFHHHTRDELSQLAYDGYAVVVPLAATEQHGPHLTVYTDSLVCEHISYHAVEQASAYAKLLLAPMLPIGCSDHHTAFGGTLSFSSATYALMLKEIGKSAIASGFRKIIFLNGHGGNELAMHQAAQDLAVEHPVWTASASYWSIARDALAAVKASETGKVPGHAGGFETSLVLSLDADLVNRERIESDHPTLPWVAAGPAGTFLGRHHLLTGFDGYTDSAALADRDKGKLYLDTIVQSVSEWLARVCETMDGGV</sequence>
<gene>
    <name evidence="6" type="ORF">OMP40_03175</name>
</gene>
<keyword evidence="3" id="KW-0378">Hydrolase</keyword>
<organism evidence="6 7">
    <name type="scientific">Cohnella rhizosphaerae</name>
    <dbReference type="NCBI Taxonomy" id="1457232"/>
    <lineage>
        <taxon>Bacteria</taxon>
        <taxon>Bacillati</taxon>
        <taxon>Bacillota</taxon>
        <taxon>Bacilli</taxon>
        <taxon>Bacillales</taxon>
        <taxon>Paenibacillaceae</taxon>
        <taxon>Cohnella</taxon>
    </lineage>
</organism>
<dbReference type="Gene3D" id="3.40.50.10310">
    <property type="entry name" value="Creatininase"/>
    <property type="match status" value="1"/>
</dbReference>
<comment type="similarity">
    <text evidence="5">Belongs to the creatininase superfamily.</text>
</comment>
<dbReference type="InterPro" id="IPR003785">
    <property type="entry name" value="Creatininase/forma_Hydrolase"/>
</dbReference>
<dbReference type="Pfam" id="PF02633">
    <property type="entry name" value="Creatininase"/>
    <property type="match status" value="1"/>
</dbReference>
<evidence type="ECO:0000256" key="5">
    <source>
        <dbReference type="ARBA" id="ARBA00024029"/>
    </source>
</evidence>
<evidence type="ECO:0000256" key="4">
    <source>
        <dbReference type="ARBA" id="ARBA00022833"/>
    </source>
</evidence>
<dbReference type="PANTHER" id="PTHR35005">
    <property type="entry name" value="3-DEHYDRO-SCYLLO-INOSOSE HYDROLASE"/>
    <property type="match status" value="1"/>
</dbReference>
<proteinExistence type="inferred from homology"/>
<dbReference type="AlphaFoldDB" id="A0A9X4KPT5"/>